<feature type="signal peptide" evidence="4">
    <location>
        <begin position="1"/>
        <end position="24"/>
    </location>
</feature>
<dbReference type="Pfam" id="PF01436">
    <property type="entry name" value="NHL"/>
    <property type="match status" value="1"/>
</dbReference>
<name>A0A4U5M4T1_POPAL</name>
<keyword evidence="4" id="KW-0732">Signal</keyword>
<dbReference type="Gene3D" id="2.120.10.30">
    <property type="entry name" value="TolB, C-terminal domain"/>
    <property type="match status" value="1"/>
</dbReference>
<feature type="transmembrane region" description="Helical" evidence="3">
    <location>
        <begin position="243"/>
        <end position="263"/>
    </location>
</feature>
<dbReference type="InterPro" id="IPR011042">
    <property type="entry name" value="6-blade_b-propeller_TolB-like"/>
</dbReference>
<evidence type="ECO:0000256" key="1">
    <source>
        <dbReference type="ARBA" id="ARBA00022737"/>
    </source>
</evidence>
<gene>
    <name evidence="5" type="ORF">D5086_0000322430</name>
</gene>
<dbReference type="STRING" id="43335.A0A4U5M4T1"/>
<keyword evidence="3" id="KW-0472">Membrane</keyword>
<feature type="region of interest" description="Disordered" evidence="2">
    <location>
        <begin position="363"/>
        <end position="387"/>
    </location>
</feature>
<dbReference type="EMBL" id="RCHU01001263">
    <property type="protein sequence ID" value="TKR63858.1"/>
    <property type="molecule type" value="Genomic_DNA"/>
</dbReference>
<dbReference type="AlphaFoldDB" id="A0A4U5M4T1"/>
<dbReference type="InterPro" id="IPR001258">
    <property type="entry name" value="NHL_repeat"/>
</dbReference>
<evidence type="ECO:0000313" key="5">
    <source>
        <dbReference type="EMBL" id="TKR63858.1"/>
    </source>
</evidence>
<protein>
    <submittedName>
        <fullName evidence="5">NHL repeat-containing family protein</fullName>
    </submittedName>
</protein>
<keyword evidence="3" id="KW-0812">Transmembrane</keyword>
<reference evidence="5" key="1">
    <citation type="submission" date="2018-10" db="EMBL/GenBank/DDBJ databases">
        <title>Population genomic analysis revealed the cold adaptation of white poplar.</title>
        <authorList>
            <person name="Liu Y.-J."/>
        </authorList>
    </citation>
    <scope>NUCLEOTIDE SEQUENCE [LARGE SCALE GENOMIC DNA]</scope>
    <source>
        <strain evidence="5">PAL-ZL1</strain>
    </source>
</reference>
<evidence type="ECO:0000256" key="4">
    <source>
        <dbReference type="SAM" id="SignalP"/>
    </source>
</evidence>
<evidence type="ECO:0000256" key="2">
    <source>
        <dbReference type="SAM" id="MobiDB-lite"/>
    </source>
</evidence>
<comment type="caution">
    <text evidence="5">The sequence shown here is derived from an EMBL/GenBank/DDBJ whole genome shotgun (WGS) entry which is preliminary data.</text>
</comment>
<dbReference type="PANTHER" id="PTHR13833:SF57">
    <property type="entry name" value="NHL REPEAT PROTEIN"/>
    <property type="match status" value="1"/>
</dbReference>
<dbReference type="SUPFAM" id="SSF63829">
    <property type="entry name" value="Calcium-dependent phosphotriesterase"/>
    <property type="match status" value="1"/>
</dbReference>
<keyword evidence="3" id="KW-1133">Transmembrane helix</keyword>
<sequence>MGEMGKNVLLLCFILLLFFGGVTSAPTATSPAKIVSGVFSNVVPAFMKWLWSMKATTKTVISGRPMMKFESGYTVETVFDGSKLGIEPYSVEVLPSGELLILDSVNSNIYRMSSSLSLYSRPKLVAGSHEGYSGHVDGKLREAKMNHPKGLTVDDRGNIYIADTMNMAIRKISDAGVTTIAGGKWGRGSHVDGASEDAKFSNDFDVLYIGSSCSLLVIDRGNQAIREIQLHFDDCAYQYESGFPLGIAVLLAAGFFGYMLALLQRRVGMIVSPQNVAMETSTTGNPYQKPIKPFRQPLIPTEDEQEKHEEGLFGSLGKLFINTWASIAEILGGIVPSFRKKPPSYQYQSYQQQSTSWPVQDSFVIPDEDEPPSTETRTPTPRKTYPFMSKDTEKMHQWRQGRSIYSGWDGDFSAAAAAAAAAAETTVSSSIRYTTATTSALEPILCIKQMGNEYVTIRRDFGGFGIYLVSGFILREWRFFGSCLVLFRVH</sequence>
<dbReference type="PANTHER" id="PTHR13833">
    <property type="match status" value="1"/>
</dbReference>
<organism evidence="5">
    <name type="scientific">Populus alba</name>
    <name type="common">White poplar</name>
    <dbReference type="NCBI Taxonomy" id="43335"/>
    <lineage>
        <taxon>Eukaryota</taxon>
        <taxon>Viridiplantae</taxon>
        <taxon>Streptophyta</taxon>
        <taxon>Embryophyta</taxon>
        <taxon>Tracheophyta</taxon>
        <taxon>Spermatophyta</taxon>
        <taxon>Magnoliopsida</taxon>
        <taxon>eudicotyledons</taxon>
        <taxon>Gunneridae</taxon>
        <taxon>Pentapetalae</taxon>
        <taxon>rosids</taxon>
        <taxon>fabids</taxon>
        <taxon>Malpighiales</taxon>
        <taxon>Salicaceae</taxon>
        <taxon>Saliceae</taxon>
        <taxon>Populus</taxon>
    </lineage>
</organism>
<feature type="compositionally biased region" description="Low complexity" evidence="2">
    <location>
        <begin position="373"/>
        <end position="384"/>
    </location>
</feature>
<evidence type="ECO:0000256" key="3">
    <source>
        <dbReference type="SAM" id="Phobius"/>
    </source>
</evidence>
<keyword evidence="1" id="KW-0677">Repeat</keyword>
<accession>A0A4U5M4T1</accession>
<proteinExistence type="predicted"/>
<feature type="chain" id="PRO_5020866926" evidence="4">
    <location>
        <begin position="25"/>
        <end position="490"/>
    </location>
</feature>